<dbReference type="GO" id="GO:0008413">
    <property type="term" value="F:8-oxo-7,8-dihydroguanosine triphosphate pyrophosphatase activity"/>
    <property type="evidence" value="ECO:0007669"/>
    <property type="project" value="TreeGrafter"/>
</dbReference>
<evidence type="ECO:0000313" key="14">
    <source>
        <dbReference type="EMBL" id="PJE76456.1"/>
    </source>
</evidence>
<evidence type="ECO:0000259" key="13">
    <source>
        <dbReference type="PROSITE" id="PS51462"/>
    </source>
</evidence>
<keyword evidence="9" id="KW-0234">DNA repair</keyword>
<name>A0A2M8LGD8_9BACT</name>
<dbReference type="InterPro" id="IPR020476">
    <property type="entry name" value="Nudix_hydrolase"/>
</dbReference>
<dbReference type="InterPro" id="IPR000086">
    <property type="entry name" value="NUDIX_hydrolase_dom"/>
</dbReference>
<dbReference type="GO" id="GO:0035539">
    <property type="term" value="F:8-oxo-7,8-dihydrodeoxyguanosine triphosphate pyrophosphatase activity"/>
    <property type="evidence" value="ECO:0007669"/>
    <property type="project" value="UniProtKB-EC"/>
</dbReference>
<comment type="cofactor">
    <cofactor evidence="1">
        <name>Mg(2+)</name>
        <dbReference type="ChEBI" id="CHEBI:18420"/>
    </cofactor>
</comment>
<keyword evidence="3" id="KW-0515">Mutator protein</keyword>
<keyword evidence="4" id="KW-0235">DNA replication</keyword>
<dbReference type="GO" id="GO:0046872">
    <property type="term" value="F:metal ion binding"/>
    <property type="evidence" value="ECO:0007669"/>
    <property type="project" value="UniProtKB-KW"/>
</dbReference>
<evidence type="ECO:0000256" key="11">
    <source>
        <dbReference type="ARBA" id="ARBA00038905"/>
    </source>
</evidence>
<keyword evidence="5" id="KW-0479">Metal-binding</keyword>
<evidence type="ECO:0000256" key="8">
    <source>
        <dbReference type="ARBA" id="ARBA00022842"/>
    </source>
</evidence>
<dbReference type="SUPFAM" id="SSF55811">
    <property type="entry name" value="Nudix"/>
    <property type="match status" value="1"/>
</dbReference>
<accession>A0A2M8LGD8</accession>
<dbReference type="GO" id="GO:0006260">
    <property type="term" value="P:DNA replication"/>
    <property type="evidence" value="ECO:0007669"/>
    <property type="project" value="UniProtKB-KW"/>
</dbReference>
<reference evidence="15" key="1">
    <citation type="submission" date="2017-09" db="EMBL/GenBank/DDBJ databases">
        <title>Depth-based differentiation of microbial function through sediment-hosted aquifers and enrichment of novel symbionts in the deep terrestrial subsurface.</title>
        <authorList>
            <person name="Probst A.J."/>
            <person name="Ladd B."/>
            <person name="Jarett J.K."/>
            <person name="Geller-Mcgrath D.E."/>
            <person name="Sieber C.M.K."/>
            <person name="Emerson J.B."/>
            <person name="Anantharaman K."/>
            <person name="Thomas B.C."/>
            <person name="Malmstrom R."/>
            <person name="Stieglmeier M."/>
            <person name="Klingl A."/>
            <person name="Woyke T."/>
            <person name="Ryan C.M."/>
            <person name="Banfield J.F."/>
        </authorList>
    </citation>
    <scope>NUCLEOTIDE SEQUENCE [LARGE SCALE GENOMIC DNA]</scope>
</reference>
<dbReference type="GO" id="GO:0006281">
    <property type="term" value="P:DNA repair"/>
    <property type="evidence" value="ECO:0007669"/>
    <property type="project" value="UniProtKB-KW"/>
</dbReference>
<evidence type="ECO:0000256" key="2">
    <source>
        <dbReference type="ARBA" id="ARBA00005582"/>
    </source>
</evidence>
<evidence type="ECO:0000256" key="5">
    <source>
        <dbReference type="ARBA" id="ARBA00022723"/>
    </source>
</evidence>
<evidence type="ECO:0000256" key="10">
    <source>
        <dbReference type="ARBA" id="ARBA00035861"/>
    </source>
</evidence>
<sequence length="140" mass="16057">MKPIKEVTIAVAICEREGTILLIQRKDTNPLWDKQWEFPGGKIEAGESPEDAVKREVFEETGLEVLDASFFHLHQHDWDLEDHFLRVHLHCFHCHVGEGEVLLEEGKAYRHAWPTTLDALSYDSLSANTDILKIFIHANA</sequence>
<keyword evidence="8" id="KW-0460">Magnesium</keyword>
<evidence type="ECO:0000256" key="3">
    <source>
        <dbReference type="ARBA" id="ARBA00022457"/>
    </source>
</evidence>
<evidence type="ECO:0000256" key="6">
    <source>
        <dbReference type="ARBA" id="ARBA00022763"/>
    </source>
</evidence>
<dbReference type="InterPro" id="IPR015797">
    <property type="entry name" value="NUDIX_hydrolase-like_dom_sf"/>
</dbReference>
<comment type="similarity">
    <text evidence="2 12">Belongs to the Nudix hydrolase family.</text>
</comment>
<dbReference type="GO" id="GO:0044716">
    <property type="term" value="F:8-oxo-GDP phosphatase activity"/>
    <property type="evidence" value="ECO:0007669"/>
    <property type="project" value="TreeGrafter"/>
</dbReference>
<dbReference type="Gene3D" id="3.90.79.10">
    <property type="entry name" value="Nucleoside Triphosphate Pyrophosphohydrolase"/>
    <property type="match status" value="1"/>
</dbReference>
<dbReference type="PROSITE" id="PS00893">
    <property type="entry name" value="NUDIX_BOX"/>
    <property type="match status" value="1"/>
</dbReference>
<dbReference type="Proteomes" id="UP000231436">
    <property type="component" value="Unassembled WGS sequence"/>
</dbReference>
<keyword evidence="6" id="KW-0227">DNA damage</keyword>
<feature type="domain" description="Nudix hydrolase" evidence="13">
    <location>
        <begin position="3"/>
        <end position="137"/>
    </location>
</feature>
<dbReference type="EC" id="3.6.1.55" evidence="11"/>
<comment type="catalytic activity">
    <reaction evidence="10">
        <text>8-oxo-dGTP + H2O = 8-oxo-dGMP + diphosphate + H(+)</text>
        <dbReference type="Rhea" id="RHEA:31575"/>
        <dbReference type="ChEBI" id="CHEBI:15377"/>
        <dbReference type="ChEBI" id="CHEBI:15378"/>
        <dbReference type="ChEBI" id="CHEBI:33019"/>
        <dbReference type="ChEBI" id="CHEBI:63224"/>
        <dbReference type="ChEBI" id="CHEBI:77896"/>
        <dbReference type="EC" id="3.6.1.55"/>
    </reaction>
</comment>
<comment type="caution">
    <text evidence="14">The sequence shown here is derived from an EMBL/GenBank/DDBJ whole genome shotgun (WGS) entry which is preliminary data.</text>
</comment>
<dbReference type="AlphaFoldDB" id="A0A2M8LGD8"/>
<evidence type="ECO:0000256" key="4">
    <source>
        <dbReference type="ARBA" id="ARBA00022705"/>
    </source>
</evidence>
<dbReference type="InterPro" id="IPR047127">
    <property type="entry name" value="MutT-like"/>
</dbReference>
<dbReference type="PROSITE" id="PS51462">
    <property type="entry name" value="NUDIX"/>
    <property type="match status" value="1"/>
</dbReference>
<dbReference type="InterPro" id="IPR020084">
    <property type="entry name" value="NUDIX_hydrolase_CS"/>
</dbReference>
<dbReference type="Pfam" id="PF00293">
    <property type="entry name" value="NUDIX"/>
    <property type="match status" value="1"/>
</dbReference>
<organism evidence="14 15">
    <name type="scientific">Candidatus Uhrbacteria bacterium CG10_big_fil_rev_8_21_14_0_10_48_16</name>
    <dbReference type="NCBI Taxonomy" id="1975038"/>
    <lineage>
        <taxon>Bacteria</taxon>
        <taxon>Candidatus Uhriibacteriota</taxon>
    </lineage>
</organism>
<evidence type="ECO:0000256" key="7">
    <source>
        <dbReference type="ARBA" id="ARBA00022801"/>
    </source>
</evidence>
<protein>
    <recommendedName>
        <fullName evidence="11">8-oxo-dGTP diphosphatase</fullName>
        <ecNumber evidence="11">3.6.1.55</ecNumber>
    </recommendedName>
</protein>
<dbReference type="PANTHER" id="PTHR47707:SF1">
    <property type="entry name" value="NUDIX HYDROLASE FAMILY PROTEIN"/>
    <property type="match status" value="1"/>
</dbReference>
<dbReference type="PANTHER" id="PTHR47707">
    <property type="entry name" value="8-OXO-DGTP DIPHOSPHATASE"/>
    <property type="match status" value="1"/>
</dbReference>
<evidence type="ECO:0000313" key="15">
    <source>
        <dbReference type="Proteomes" id="UP000231436"/>
    </source>
</evidence>
<gene>
    <name evidence="14" type="ORF">COV05_03755</name>
</gene>
<dbReference type="PRINTS" id="PR00502">
    <property type="entry name" value="NUDIXFAMILY"/>
</dbReference>
<proteinExistence type="inferred from homology"/>
<keyword evidence="7 12" id="KW-0378">Hydrolase</keyword>
<evidence type="ECO:0000256" key="1">
    <source>
        <dbReference type="ARBA" id="ARBA00001946"/>
    </source>
</evidence>
<evidence type="ECO:0000256" key="12">
    <source>
        <dbReference type="RuleBase" id="RU003476"/>
    </source>
</evidence>
<dbReference type="EMBL" id="PFEU01000018">
    <property type="protein sequence ID" value="PJE76456.1"/>
    <property type="molecule type" value="Genomic_DNA"/>
</dbReference>
<dbReference type="GO" id="GO:0044715">
    <property type="term" value="F:8-oxo-dGDP phosphatase activity"/>
    <property type="evidence" value="ECO:0007669"/>
    <property type="project" value="TreeGrafter"/>
</dbReference>
<evidence type="ECO:0000256" key="9">
    <source>
        <dbReference type="ARBA" id="ARBA00023204"/>
    </source>
</evidence>